<evidence type="ECO:0000313" key="3">
    <source>
        <dbReference type="Proteomes" id="UP000006512"/>
    </source>
</evidence>
<keyword evidence="3" id="KW-1185">Reference proteome</keyword>
<reference evidence="3" key="1">
    <citation type="submission" date="2011-03" db="EMBL/GenBank/DDBJ databases">
        <title>Draft genome sequence of Brevundimonas diminuta.</title>
        <authorList>
            <person name="Brown P.J.B."/>
            <person name="Buechlein A."/>
            <person name="Hemmerich C."/>
            <person name="Brun Y.V."/>
        </authorList>
    </citation>
    <scope>NUCLEOTIDE SEQUENCE [LARGE SCALE GENOMIC DNA]</scope>
    <source>
        <strain evidence="3">C19</strain>
    </source>
</reference>
<dbReference type="HOGENOM" id="CLU_137237_0_0_5"/>
<protein>
    <recommendedName>
        <fullName evidence="4">Tat twin-arginine translocation pathway signal sequence domain protein</fullName>
    </recommendedName>
</protein>
<dbReference type="OrthoDB" id="7172963at2"/>
<feature type="chain" id="PRO_5003316777" description="Tat twin-arginine translocation pathway signal sequence domain protein" evidence="1">
    <location>
        <begin position="26"/>
        <end position="139"/>
    </location>
</feature>
<proteinExistence type="predicted"/>
<dbReference type="AlphaFoldDB" id="F4QQI0"/>
<dbReference type="RefSeq" id="WP_006274271.1">
    <property type="nucleotide sequence ID" value="NZ_GL883079.1"/>
</dbReference>
<evidence type="ECO:0008006" key="4">
    <source>
        <dbReference type="Google" id="ProtNLM"/>
    </source>
</evidence>
<accession>F4QQI0</accession>
<sequence>MSFLPSRRFVLIALPAGLFASTAHASGGSKTAAEPSVRLASVGIPVIRDRQVVNYLFLSIRINLSMTAPEGKLRELEPMFRDTVIRVSHKISFGQADRHDKLDEPRFKSVMMGEFTKIAGAGNIKSIDILSQSPKKHLG</sequence>
<dbReference type="Proteomes" id="UP000006512">
    <property type="component" value="Unassembled WGS sequence"/>
</dbReference>
<keyword evidence="1" id="KW-0732">Signal</keyword>
<evidence type="ECO:0000313" key="2">
    <source>
        <dbReference type="EMBL" id="EGF90467.1"/>
    </source>
</evidence>
<organism evidence="2 3">
    <name type="scientific">Asticcacaulis biprosthecium C19</name>
    <dbReference type="NCBI Taxonomy" id="715226"/>
    <lineage>
        <taxon>Bacteria</taxon>
        <taxon>Pseudomonadati</taxon>
        <taxon>Pseudomonadota</taxon>
        <taxon>Alphaproteobacteria</taxon>
        <taxon>Caulobacterales</taxon>
        <taxon>Caulobacteraceae</taxon>
        <taxon>Asticcacaulis</taxon>
    </lineage>
</organism>
<dbReference type="EMBL" id="GL883079">
    <property type="protein sequence ID" value="EGF90467.1"/>
    <property type="molecule type" value="Genomic_DNA"/>
</dbReference>
<gene>
    <name evidence="2" type="ORF">ABI_34890</name>
</gene>
<evidence type="ECO:0000256" key="1">
    <source>
        <dbReference type="SAM" id="SignalP"/>
    </source>
</evidence>
<feature type="signal peptide" evidence="1">
    <location>
        <begin position="1"/>
        <end position="25"/>
    </location>
</feature>
<name>F4QQI0_9CAUL</name>
<dbReference type="eggNOG" id="ENOG5032Z6H">
    <property type="taxonomic scope" value="Bacteria"/>
</dbReference>
<dbReference type="STRING" id="715226.ABI_34890"/>